<keyword evidence="3" id="KW-1185">Reference proteome</keyword>
<evidence type="ECO:0008006" key="4">
    <source>
        <dbReference type="Google" id="ProtNLM"/>
    </source>
</evidence>
<comment type="caution">
    <text evidence="2">The sequence shown here is derived from an EMBL/GenBank/DDBJ whole genome shotgun (WGS) entry which is preliminary data.</text>
</comment>
<keyword evidence="1" id="KW-0472">Membrane</keyword>
<evidence type="ECO:0000313" key="2">
    <source>
        <dbReference type="EMBL" id="MBB6450715.1"/>
    </source>
</evidence>
<sequence length="219" mass="24723">MGKFVKKRQRKKSRFLLGIGSILALLFLTIGIVMIINTFNEQQMDRYLNGGLSGYNNDEIPEEYIPIYQEAADEFGIPWEVLAAVHRVETKFSTMDPMVSPVGAEGHMQFMPCTWHGWDHPTCDNVGAGDIPNDELTDPDLIEINGGYGIDATGSGTADPWDERDAIFSTANYLASYGADRGELEDALYAYNRADWYVEEVVFYMDIYKREGYQVSKET</sequence>
<evidence type="ECO:0000256" key="1">
    <source>
        <dbReference type="SAM" id="Phobius"/>
    </source>
</evidence>
<dbReference type="EMBL" id="JACHHJ010000004">
    <property type="protein sequence ID" value="MBB6450715.1"/>
    <property type="molecule type" value="Genomic_DNA"/>
</dbReference>
<keyword evidence="1" id="KW-0812">Transmembrane</keyword>
<name>A0A841Q0G5_9BACL</name>
<dbReference type="Gene3D" id="1.10.530.10">
    <property type="match status" value="1"/>
</dbReference>
<dbReference type="AlphaFoldDB" id="A0A841Q0G5"/>
<protein>
    <recommendedName>
        <fullName evidence="4">Transglycosylase SLT domain-containing protein</fullName>
    </recommendedName>
</protein>
<dbReference type="SUPFAM" id="SSF53955">
    <property type="entry name" value="Lysozyme-like"/>
    <property type="match status" value="1"/>
</dbReference>
<gene>
    <name evidence="2" type="ORF">HNR44_002705</name>
</gene>
<organism evidence="2 3">
    <name type="scientific">Geomicrobium halophilum</name>
    <dbReference type="NCBI Taxonomy" id="549000"/>
    <lineage>
        <taxon>Bacteria</taxon>
        <taxon>Bacillati</taxon>
        <taxon>Bacillota</taxon>
        <taxon>Bacilli</taxon>
        <taxon>Bacillales</taxon>
        <taxon>Geomicrobium</taxon>
    </lineage>
</organism>
<dbReference type="InterPro" id="IPR023346">
    <property type="entry name" value="Lysozyme-like_dom_sf"/>
</dbReference>
<reference evidence="2 3" key="1">
    <citation type="submission" date="2020-08" db="EMBL/GenBank/DDBJ databases">
        <title>Genomic Encyclopedia of Type Strains, Phase IV (KMG-IV): sequencing the most valuable type-strain genomes for metagenomic binning, comparative biology and taxonomic classification.</title>
        <authorList>
            <person name="Goeker M."/>
        </authorList>
    </citation>
    <scope>NUCLEOTIDE SEQUENCE [LARGE SCALE GENOMIC DNA]</scope>
    <source>
        <strain evidence="2 3">DSM 21769</strain>
    </source>
</reference>
<proteinExistence type="predicted"/>
<evidence type="ECO:0000313" key="3">
    <source>
        <dbReference type="Proteomes" id="UP000568839"/>
    </source>
</evidence>
<keyword evidence="1" id="KW-1133">Transmembrane helix</keyword>
<feature type="transmembrane region" description="Helical" evidence="1">
    <location>
        <begin position="15"/>
        <end position="36"/>
    </location>
</feature>
<dbReference type="Proteomes" id="UP000568839">
    <property type="component" value="Unassembled WGS sequence"/>
</dbReference>
<dbReference type="CDD" id="cd13399">
    <property type="entry name" value="Slt35-like"/>
    <property type="match status" value="1"/>
</dbReference>
<dbReference type="RefSeq" id="WP_184404783.1">
    <property type="nucleotide sequence ID" value="NZ_JACHHJ010000004.1"/>
</dbReference>
<accession>A0A841Q0G5</accession>